<dbReference type="OrthoDB" id="4227163at2"/>
<sequence length="162" mass="17810">MSFTSDQLKTAVHVPPGAGPSRWVFGDRYTLKSGLHNTGPAFGLVEAVVPAGGGPPKHVHYHEDELFYVIDGRLELFTGEETVIAEPGAFIYVPRGVTHSFTNAFTDDCRMLLMFLPAGKERFFLEMGVSADDGAPPPPPEQYAIDRENAIRLAPKYGERYV</sequence>
<protein>
    <submittedName>
        <fullName evidence="2">Cupin domain</fullName>
    </submittedName>
</protein>
<evidence type="ECO:0000313" key="2">
    <source>
        <dbReference type="EMBL" id="TQM78634.1"/>
    </source>
</evidence>
<dbReference type="EMBL" id="VFPP01000001">
    <property type="protein sequence ID" value="TQM78634.1"/>
    <property type="molecule type" value="Genomic_DNA"/>
</dbReference>
<dbReference type="InterPro" id="IPR013096">
    <property type="entry name" value="Cupin_2"/>
</dbReference>
<organism evidence="2 3">
    <name type="scientific">Saccharothrix saharensis</name>
    <dbReference type="NCBI Taxonomy" id="571190"/>
    <lineage>
        <taxon>Bacteria</taxon>
        <taxon>Bacillati</taxon>
        <taxon>Actinomycetota</taxon>
        <taxon>Actinomycetes</taxon>
        <taxon>Pseudonocardiales</taxon>
        <taxon>Pseudonocardiaceae</taxon>
        <taxon>Saccharothrix</taxon>
    </lineage>
</organism>
<proteinExistence type="predicted"/>
<dbReference type="InterPro" id="IPR053146">
    <property type="entry name" value="QDO-like"/>
</dbReference>
<dbReference type="AlphaFoldDB" id="A0A543J727"/>
<dbReference type="InterPro" id="IPR011051">
    <property type="entry name" value="RmlC_Cupin_sf"/>
</dbReference>
<dbReference type="RefSeq" id="WP_141975342.1">
    <property type="nucleotide sequence ID" value="NZ_JBIAIA010000010.1"/>
</dbReference>
<dbReference type="InterPro" id="IPR014710">
    <property type="entry name" value="RmlC-like_jellyroll"/>
</dbReference>
<dbReference type="Proteomes" id="UP000316628">
    <property type="component" value="Unassembled WGS sequence"/>
</dbReference>
<feature type="domain" description="Cupin type-2" evidence="1">
    <location>
        <begin position="47"/>
        <end position="114"/>
    </location>
</feature>
<name>A0A543J727_9PSEU</name>
<evidence type="ECO:0000259" key="1">
    <source>
        <dbReference type="Pfam" id="PF07883"/>
    </source>
</evidence>
<dbReference type="PANTHER" id="PTHR36440:SF1">
    <property type="entry name" value="PUTATIVE (AFU_ORTHOLOGUE AFUA_8G07350)-RELATED"/>
    <property type="match status" value="1"/>
</dbReference>
<evidence type="ECO:0000313" key="3">
    <source>
        <dbReference type="Proteomes" id="UP000316628"/>
    </source>
</evidence>
<dbReference type="PANTHER" id="PTHR36440">
    <property type="entry name" value="PUTATIVE (AFU_ORTHOLOGUE AFUA_8G07350)-RELATED"/>
    <property type="match status" value="1"/>
</dbReference>
<reference evidence="2 3" key="1">
    <citation type="submission" date="2019-06" db="EMBL/GenBank/DDBJ databases">
        <title>Sequencing the genomes of 1000 actinobacteria strains.</title>
        <authorList>
            <person name="Klenk H.-P."/>
        </authorList>
    </citation>
    <scope>NUCLEOTIDE SEQUENCE [LARGE SCALE GENOMIC DNA]</scope>
    <source>
        <strain evidence="2 3">DSM 45456</strain>
    </source>
</reference>
<keyword evidence="3" id="KW-1185">Reference proteome</keyword>
<gene>
    <name evidence="2" type="ORF">FHX81_0908</name>
</gene>
<dbReference type="Pfam" id="PF07883">
    <property type="entry name" value="Cupin_2"/>
    <property type="match status" value="1"/>
</dbReference>
<dbReference type="Gene3D" id="2.60.120.10">
    <property type="entry name" value="Jelly Rolls"/>
    <property type="match status" value="1"/>
</dbReference>
<accession>A0A543J727</accession>
<dbReference type="SUPFAM" id="SSF51182">
    <property type="entry name" value="RmlC-like cupins"/>
    <property type="match status" value="1"/>
</dbReference>
<comment type="caution">
    <text evidence="2">The sequence shown here is derived from an EMBL/GenBank/DDBJ whole genome shotgun (WGS) entry which is preliminary data.</text>
</comment>